<feature type="binding site" evidence="14">
    <location>
        <position position="307"/>
    </location>
    <ligand>
        <name>S-adenosyl-L-methionine</name>
        <dbReference type="ChEBI" id="CHEBI:59789"/>
    </ligand>
</feature>
<evidence type="ECO:0000259" key="15">
    <source>
        <dbReference type="PROSITE" id="PS51686"/>
    </source>
</evidence>
<keyword evidence="5" id="KW-0963">Cytoplasm</keyword>
<gene>
    <name evidence="16" type="primary">rsmB</name>
    <name evidence="16" type="ORF">I7X43_12600</name>
</gene>
<reference evidence="16" key="1">
    <citation type="submission" date="2020-12" db="EMBL/GenBank/DDBJ databases">
        <title>The genome sequence of Inhella sp. 4Y17.</title>
        <authorList>
            <person name="Liu Y."/>
        </authorList>
    </citation>
    <scope>NUCLEOTIDE SEQUENCE</scope>
    <source>
        <strain evidence="16">4Y10</strain>
    </source>
</reference>
<dbReference type="InterPro" id="IPR049560">
    <property type="entry name" value="MeTrfase_RsmB-F_NOP2_cat"/>
</dbReference>
<keyword evidence="9 14" id="KW-0949">S-adenosyl-L-methionine</keyword>
<dbReference type="PANTHER" id="PTHR22807">
    <property type="entry name" value="NOP2 YEAST -RELATED NOL1/NOP2/FMU SUN DOMAIN-CONTAINING"/>
    <property type="match status" value="1"/>
</dbReference>
<comment type="similarity">
    <text evidence="3 14">Belongs to the class I-like SAM-binding methyltransferase superfamily. RsmB/NOP family.</text>
</comment>
<evidence type="ECO:0000256" key="11">
    <source>
        <dbReference type="ARBA" id="ARBA00030399"/>
    </source>
</evidence>
<dbReference type="Pfam" id="PF22458">
    <property type="entry name" value="RsmF-B_ferredox"/>
    <property type="match status" value="1"/>
</dbReference>
<dbReference type="InterPro" id="IPR023267">
    <property type="entry name" value="RCMT"/>
</dbReference>
<dbReference type="InterPro" id="IPR004573">
    <property type="entry name" value="rRNA_ssu_MeTfrase_B"/>
</dbReference>
<dbReference type="GO" id="GO:0003723">
    <property type="term" value="F:RNA binding"/>
    <property type="evidence" value="ECO:0007669"/>
    <property type="project" value="UniProtKB-UniRule"/>
</dbReference>
<feature type="binding site" evidence="14">
    <location>
        <begin position="259"/>
        <end position="265"/>
    </location>
    <ligand>
        <name>S-adenosyl-L-methionine</name>
        <dbReference type="ChEBI" id="CHEBI:59789"/>
    </ligand>
</feature>
<dbReference type="Gene3D" id="3.30.70.1170">
    <property type="entry name" value="Sun protein, domain 3"/>
    <property type="match status" value="1"/>
</dbReference>
<evidence type="ECO:0000256" key="6">
    <source>
        <dbReference type="ARBA" id="ARBA00022552"/>
    </source>
</evidence>
<comment type="function">
    <text evidence="1">Specifically methylates the cytosine at position 967 (m5C967) of 16S rRNA.</text>
</comment>
<dbReference type="Gene3D" id="3.40.50.150">
    <property type="entry name" value="Vaccinia Virus protein VP39"/>
    <property type="match status" value="1"/>
</dbReference>
<dbReference type="PROSITE" id="PS01153">
    <property type="entry name" value="NOL1_NOP2_SUN"/>
    <property type="match status" value="1"/>
</dbReference>
<evidence type="ECO:0000256" key="12">
    <source>
        <dbReference type="ARBA" id="ARBA00031088"/>
    </source>
</evidence>
<evidence type="ECO:0000256" key="8">
    <source>
        <dbReference type="ARBA" id="ARBA00022679"/>
    </source>
</evidence>
<dbReference type="Gene3D" id="1.10.940.10">
    <property type="entry name" value="NusB-like"/>
    <property type="match status" value="1"/>
</dbReference>
<evidence type="ECO:0000256" key="3">
    <source>
        <dbReference type="ARBA" id="ARBA00007494"/>
    </source>
</evidence>
<dbReference type="InterPro" id="IPR006027">
    <property type="entry name" value="NusB_RsmB_TIM44"/>
</dbReference>
<dbReference type="PANTHER" id="PTHR22807:SF61">
    <property type="entry name" value="NOL1_NOP2_SUN FAMILY PROTEIN _ ANTITERMINATION NUSB DOMAIN-CONTAINING PROTEIN"/>
    <property type="match status" value="1"/>
</dbReference>
<keyword evidence="17" id="KW-1185">Reference proteome</keyword>
<comment type="caution">
    <text evidence="16">The sequence shown here is derived from an EMBL/GenBank/DDBJ whole genome shotgun (WGS) entry which is preliminary data.</text>
</comment>
<dbReference type="GO" id="GO:0006355">
    <property type="term" value="P:regulation of DNA-templated transcription"/>
    <property type="evidence" value="ECO:0007669"/>
    <property type="project" value="InterPro"/>
</dbReference>
<evidence type="ECO:0000256" key="7">
    <source>
        <dbReference type="ARBA" id="ARBA00022603"/>
    </source>
</evidence>
<dbReference type="Pfam" id="PF01029">
    <property type="entry name" value="NusB"/>
    <property type="match status" value="1"/>
</dbReference>
<evidence type="ECO:0000256" key="10">
    <source>
        <dbReference type="ARBA" id="ARBA00022884"/>
    </source>
</evidence>
<dbReference type="GO" id="GO:0005737">
    <property type="term" value="C:cytoplasm"/>
    <property type="evidence" value="ECO:0007669"/>
    <property type="project" value="UniProtKB-SubCell"/>
</dbReference>
<comment type="catalytic activity">
    <reaction evidence="13">
        <text>cytidine(967) in 16S rRNA + S-adenosyl-L-methionine = 5-methylcytidine(967) in 16S rRNA + S-adenosyl-L-homocysteine + H(+)</text>
        <dbReference type="Rhea" id="RHEA:42748"/>
        <dbReference type="Rhea" id="RHEA-COMP:10219"/>
        <dbReference type="Rhea" id="RHEA-COMP:10220"/>
        <dbReference type="ChEBI" id="CHEBI:15378"/>
        <dbReference type="ChEBI" id="CHEBI:57856"/>
        <dbReference type="ChEBI" id="CHEBI:59789"/>
        <dbReference type="ChEBI" id="CHEBI:74483"/>
        <dbReference type="ChEBI" id="CHEBI:82748"/>
        <dbReference type="EC" id="2.1.1.176"/>
    </reaction>
</comment>
<dbReference type="PRINTS" id="PR02008">
    <property type="entry name" value="RCMTFAMILY"/>
</dbReference>
<evidence type="ECO:0000256" key="14">
    <source>
        <dbReference type="PROSITE-ProRule" id="PRU01023"/>
    </source>
</evidence>
<dbReference type="PROSITE" id="PS51686">
    <property type="entry name" value="SAM_MT_RSMB_NOP"/>
    <property type="match status" value="1"/>
</dbReference>
<feature type="binding site" evidence="14">
    <location>
        <position position="326"/>
    </location>
    <ligand>
        <name>S-adenosyl-L-methionine</name>
        <dbReference type="ChEBI" id="CHEBI:59789"/>
    </ligand>
</feature>
<evidence type="ECO:0000256" key="9">
    <source>
        <dbReference type="ARBA" id="ARBA00022691"/>
    </source>
</evidence>
<name>A0A931NE12_9BURK</name>
<feature type="active site" description="Nucleophile" evidence="14">
    <location>
        <position position="379"/>
    </location>
</feature>
<dbReference type="EC" id="2.1.1.176" evidence="4"/>
<organism evidence="16 17">
    <name type="scientific">Inhella gelatinilytica</name>
    <dbReference type="NCBI Taxonomy" id="2795030"/>
    <lineage>
        <taxon>Bacteria</taxon>
        <taxon>Pseudomonadati</taxon>
        <taxon>Pseudomonadota</taxon>
        <taxon>Betaproteobacteria</taxon>
        <taxon>Burkholderiales</taxon>
        <taxon>Sphaerotilaceae</taxon>
        <taxon>Inhella</taxon>
    </lineage>
</organism>
<protein>
    <recommendedName>
        <fullName evidence="4">16S rRNA (cytosine(967)-C(5))-methyltransferase</fullName>
        <ecNumber evidence="4">2.1.1.176</ecNumber>
    </recommendedName>
    <alternativeName>
        <fullName evidence="11">16S rRNA m5C967 methyltransferase</fullName>
    </alternativeName>
    <alternativeName>
        <fullName evidence="12">rRNA (cytosine-C(5)-)-methyltransferase RsmB</fullName>
    </alternativeName>
</protein>
<accession>A0A931NE12</accession>
<dbReference type="CDD" id="cd02440">
    <property type="entry name" value="AdoMet_MTases"/>
    <property type="match status" value="1"/>
</dbReference>
<evidence type="ECO:0000313" key="16">
    <source>
        <dbReference type="EMBL" id="MBH9553682.1"/>
    </source>
</evidence>
<proteinExistence type="inferred from homology"/>
<evidence type="ECO:0000256" key="5">
    <source>
        <dbReference type="ARBA" id="ARBA00022490"/>
    </source>
</evidence>
<dbReference type="EMBL" id="JAEDAL010000006">
    <property type="protein sequence ID" value="MBH9553682.1"/>
    <property type="molecule type" value="Genomic_DNA"/>
</dbReference>
<evidence type="ECO:0000256" key="4">
    <source>
        <dbReference type="ARBA" id="ARBA00012140"/>
    </source>
</evidence>
<dbReference type="Pfam" id="PF01189">
    <property type="entry name" value="Methyltr_RsmB-F"/>
    <property type="match status" value="1"/>
</dbReference>
<dbReference type="GO" id="GO:0008649">
    <property type="term" value="F:rRNA methyltransferase activity"/>
    <property type="evidence" value="ECO:0007669"/>
    <property type="project" value="InterPro"/>
</dbReference>
<keyword evidence="7 14" id="KW-0489">Methyltransferase</keyword>
<evidence type="ECO:0000313" key="17">
    <source>
        <dbReference type="Proteomes" id="UP000620139"/>
    </source>
</evidence>
<dbReference type="Gene3D" id="1.10.287.730">
    <property type="entry name" value="Helix hairpin bin"/>
    <property type="match status" value="1"/>
</dbReference>
<keyword evidence="6" id="KW-0698">rRNA processing</keyword>
<evidence type="ECO:0000256" key="13">
    <source>
        <dbReference type="ARBA" id="ARBA00047283"/>
    </source>
</evidence>
<feature type="domain" description="SAM-dependent MTase RsmB/NOP-type" evidence="15">
    <location>
        <begin position="160"/>
        <end position="435"/>
    </location>
</feature>
<dbReference type="SUPFAM" id="SSF53335">
    <property type="entry name" value="S-adenosyl-L-methionine-dependent methyltransferases"/>
    <property type="match status" value="1"/>
</dbReference>
<keyword evidence="8 14" id="KW-0808">Transferase</keyword>
<dbReference type="InterPro" id="IPR001678">
    <property type="entry name" value="MeTrfase_RsmB-F_NOP2_dom"/>
</dbReference>
<feature type="binding site" evidence="14">
    <location>
        <position position="281"/>
    </location>
    <ligand>
        <name>S-adenosyl-L-methionine</name>
        <dbReference type="ChEBI" id="CHEBI:59789"/>
    </ligand>
</feature>
<dbReference type="AlphaFoldDB" id="A0A931NE12"/>
<dbReference type="FunFam" id="3.40.50.150:FF:000022">
    <property type="entry name" value="Ribosomal RNA small subunit methyltransferase B"/>
    <property type="match status" value="1"/>
</dbReference>
<dbReference type="Proteomes" id="UP000620139">
    <property type="component" value="Unassembled WGS sequence"/>
</dbReference>
<dbReference type="InterPro" id="IPR035926">
    <property type="entry name" value="NusB-like_sf"/>
</dbReference>
<keyword evidence="10 14" id="KW-0694">RNA-binding</keyword>
<dbReference type="SUPFAM" id="SSF48013">
    <property type="entry name" value="NusB-like"/>
    <property type="match status" value="1"/>
</dbReference>
<dbReference type="InterPro" id="IPR054728">
    <property type="entry name" value="RsmB-like_ferredoxin"/>
</dbReference>
<dbReference type="NCBIfam" id="TIGR00563">
    <property type="entry name" value="rsmB"/>
    <property type="match status" value="1"/>
</dbReference>
<dbReference type="InterPro" id="IPR018314">
    <property type="entry name" value="RsmB/NOL1/NOP2-like_CS"/>
</dbReference>
<comment type="subcellular location">
    <subcellularLocation>
        <location evidence="2">Cytoplasm</location>
    </subcellularLocation>
</comment>
<sequence>MLAPPLNQLLAEAARALAQVRAGRSLTDALDACPGGLRPGVQALSFAALRAQGRCDGLMRRLMHRKPPAWVDALLRVALTQLLPDAQAYASHTLVNQAVQAAKREAPAQANLVNAVLRRFLREGSTLLADVLTEPLARHEHPDWWVARLKQDWPAHWEALLTAAQTAPPMSLRVNARQGDARGYQTRLAADGLVSRQLGDRTPQGVVLESPCPVTRLPGFSDGAVSVQDGAAQRAAPLLVNGAGCLPPLAPGARVLDACAAPGGKTAHLLELGDWDLLALDADATRLRRVDDTLARLGLSAATQAVDARHVDQWWDGRPFDAILLDAPCSGSGINRRHPDVRWLRRPSDLPALQATQAALLDALWPRLKPGGRLLYATCSLFRGEGADQIAAFLQRHADARLQEVPGQTGHLLGLPDNAEAVPTDGFFYALLIRSES</sequence>
<dbReference type="NCBIfam" id="NF008149">
    <property type="entry name" value="PRK10901.1"/>
    <property type="match status" value="1"/>
</dbReference>
<evidence type="ECO:0000256" key="1">
    <source>
        <dbReference type="ARBA" id="ARBA00002724"/>
    </source>
</evidence>
<dbReference type="RefSeq" id="WP_198101294.1">
    <property type="nucleotide sequence ID" value="NZ_JAEDAL010000006.1"/>
</dbReference>
<dbReference type="InterPro" id="IPR029063">
    <property type="entry name" value="SAM-dependent_MTases_sf"/>
</dbReference>
<evidence type="ECO:0000256" key="2">
    <source>
        <dbReference type="ARBA" id="ARBA00004496"/>
    </source>
</evidence>